<name>A0A418YM96_9SPHN</name>
<dbReference type="Pfam" id="PF00672">
    <property type="entry name" value="HAMP"/>
    <property type="match status" value="1"/>
</dbReference>
<proteinExistence type="predicted"/>
<dbReference type="InterPro" id="IPR003660">
    <property type="entry name" value="HAMP_dom"/>
</dbReference>
<reference evidence="5 6" key="1">
    <citation type="submission" date="2018-08" db="EMBL/GenBank/DDBJ databases">
        <title>Sphingobium sp. EO9.</title>
        <authorList>
            <person name="Park Y."/>
            <person name="Kim K.H."/>
            <person name="Jeon C.O."/>
        </authorList>
    </citation>
    <scope>NUCLEOTIDE SEQUENCE [LARGE SCALE GENOMIC DNA]</scope>
    <source>
        <strain evidence="5 6">EO9</strain>
    </source>
</reference>
<dbReference type="PANTHER" id="PTHR44757">
    <property type="entry name" value="DIGUANYLATE CYCLASE DGCP"/>
    <property type="match status" value="1"/>
</dbReference>
<dbReference type="SMART" id="SM00267">
    <property type="entry name" value="GGDEF"/>
    <property type="match status" value="1"/>
</dbReference>
<dbReference type="CDD" id="cd01949">
    <property type="entry name" value="GGDEF"/>
    <property type="match status" value="1"/>
</dbReference>
<feature type="domain" description="GGDEF" evidence="4">
    <location>
        <begin position="376"/>
        <end position="506"/>
    </location>
</feature>
<keyword evidence="6" id="KW-1185">Reference proteome</keyword>
<feature type="transmembrane region" description="Helical" evidence="1">
    <location>
        <begin position="267"/>
        <end position="289"/>
    </location>
</feature>
<dbReference type="PROSITE" id="PS50883">
    <property type="entry name" value="EAL"/>
    <property type="match status" value="1"/>
</dbReference>
<dbReference type="SUPFAM" id="SSF141868">
    <property type="entry name" value="EAL domain-like"/>
    <property type="match status" value="1"/>
</dbReference>
<dbReference type="SUPFAM" id="SSF55073">
    <property type="entry name" value="Nucleotide cyclase"/>
    <property type="match status" value="1"/>
</dbReference>
<feature type="transmembrane region" description="Helical" evidence="1">
    <location>
        <begin position="21"/>
        <end position="43"/>
    </location>
</feature>
<dbReference type="InterPro" id="IPR029787">
    <property type="entry name" value="Nucleotide_cyclase"/>
</dbReference>
<evidence type="ECO:0000259" key="4">
    <source>
        <dbReference type="PROSITE" id="PS50887"/>
    </source>
</evidence>
<dbReference type="Gene3D" id="6.10.340.10">
    <property type="match status" value="1"/>
</dbReference>
<dbReference type="NCBIfam" id="TIGR00254">
    <property type="entry name" value="GGDEF"/>
    <property type="match status" value="1"/>
</dbReference>
<dbReference type="SMART" id="SM00304">
    <property type="entry name" value="HAMP"/>
    <property type="match status" value="1"/>
</dbReference>
<dbReference type="Pfam" id="PF00563">
    <property type="entry name" value="EAL"/>
    <property type="match status" value="1"/>
</dbReference>
<gene>
    <name evidence="5" type="ORF">D0Z70_21020</name>
</gene>
<accession>A0A418YM96</accession>
<dbReference type="InterPro" id="IPR000160">
    <property type="entry name" value="GGDEF_dom"/>
</dbReference>
<sequence length="771" mass="83452">MTRLVKLKRLWLRWQRTVQSTLTIRMTLFYGALFIGVTSLTLYGTRNAIESYAENVIRREMNVGSALFDRISAMQLRQLGQGADVLASDFGFREAVGTGDAPTIESALHSLEGRFQLDHALFVGVDGTVVGDIKDLSRPEQDQLYDALDAGRTQGVVRWGSDSHIAAAAPVRVPMLTGWVVFARNMGPADLNALAKLSSIDLHPQLMPLPGAPHSAKAKDSNLREVMRDGELMLVQTRSVETLIETAPEMLVLEYSLTKAMAGYAPILWALFGFGAVGAVMAVAGAFAASRRLTQPIVALEAAARKVSAGEHAQVKVETRDEIGRLAQSFNRMVDAVEAREAQIAHMAFHDALTGLPNRAMLREQVALGLTRAEGGNLMLFSIDIDNFKSINESLGHPIGDALLCEVGTRLAATCPSGFVARLAGDEFAVKLRAGGQTADQIGRAIVTALSEPFDIDGHRIIVSASVGIALSPQDGADATSLLKNAELALHRAKSEGKGSHRFFESAMDAEAQARRALETDLHDALRNGELALHFQPLFGLSQNRVTAFEALLRWQHPTRGMVSPVNFIPLAEETGLIIPIGEWALHEACRIAATWPDHIRVAVNISPIQFRSPNLTAVVLQALARSGIAPNRLELEITESLFIENVEATLSSLHSLRALGVRVALDDFGTGYSSLSYLRSFPFDKLKIDRSFIVDLLEHKGATAIIRAITTLADALGIETTAEGVEHSEQLDILRAEGCGQIQGYLFSRPIPAQDVEALLGKLDGARKAA</sequence>
<dbReference type="PANTHER" id="PTHR44757:SF2">
    <property type="entry name" value="BIOFILM ARCHITECTURE MAINTENANCE PROTEIN MBAA"/>
    <property type="match status" value="1"/>
</dbReference>
<dbReference type="CDD" id="cd06225">
    <property type="entry name" value="HAMP"/>
    <property type="match status" value="1"/>
</dbReference>
<dbReference type="GO" id="GO:0007165">
    <property type="term" value="P:signal transduction"/>
    <property type="evidence" value="ECO:0007669"/>
    <property type="project" value="InterPro"/>
</dbReference>
<keyword evidence="1" id="KW-1133">Transmembrane helix</keyword>
<evidence type="ECO:0000259" key="2">
    <source>
        <dbReference type="PROSITE" id="PS50883"/>
    </source>
</evidence>
<dbReference type="OrthoDB" id="9814202at2"/>
<comment type="caution">
    <text evidence="5">The sequence shown here is derived from an EMBL/GenBank/DDBJ whole genome shotgun (WGS) entry which is preliminary data.</text>
</comment>
<dbReference type="Pfam" id="PF00990">
    <property type="entry name" value="GGDEF"/>
    <property type="match status" value="1"/>
</dbReference>
<dbReference type="AlphaFoldDB" id="A0A418YM96"/>
<dbReference type="Gene3D" id="3.20.20.450">
    <property type="entry name" value="EAL domain"/>
    <property type="match status" value="1"/>
</dbReference>
<dbReference type="InterPro" id="IPR035919">
    <property type="entry name" value="EAL_sf"/>
</dbReference>
<dbReference type="GO" id="GO:0016020">
    <property type="term" value="C:membrane"/>
    <property type="evidence" value="ECO:0007669"/>
    <property type="project" value="InterPro"/>
</dbReference>
<dbReference type="PROSITE" id="PS50887">
    <property type="entry name" value="GGDEF"/>
    <property type="match status" value="1"/>
</dbReference>
<dbReference type="SUPFAM" id="SSF158472">
    <property type="entry name" value="HAMP domain-like"/>
    <property type="match status" value="1"/>
</dbReference>
<dbReference type="InterPro" id="IPR043128">
    <property type="entry name" value="Rev_trsase/Diguanyl_cyclase"/>
</dbReference>
<organism evidence="5 6">
    <name type="scientific">Sphingobium terrigena</name>
    <dbReference type="NCBI Taxonomy" id="2304063"/>
    <lineage>
        <taxon>Bacteria</taxon>
        <taxon>Pseudomonadati</taxon>
        <taxon>Pseudomonadota</taxon>
        <taxon>Alphaproteobacteria</taxon>
        <taxon>Sphingomonadales</taxon>
        <taxon>Sphingomonadaceae</taxon>
        <taxon>Sphingobium</taxon>
    </lineage>
</organism>
<dbReference type="InterPro" id="IPR052155">
    <property type="entry name" value="Biofilm_reg_signaling"/>
</dbReference>
<feature type="domain" description="HAMP" evidence="3">
    <location>
        <begin position="291"/>
        <end position="342"/>
    </location>
</feature>
<dbReference type="Proteomes" id="UP000283469">
    <property type="component" value="Unassembled WGS sequence"/>
</dbReference>
<dbReference type="EMBL" id="QVRA01000030">
    <property type="protein sequence ID" value="RJG52264.1"/>
    <property type="molecule type" value="Genomic_DNA"/>
</dbReference>
<dbReference type="Gene3D" id="3.30.70.270">
    <property type="match status" value="1"/>
</dbReference>
<keyword evidence="1" id="KW-0812">Transmembrane</keyword>
<feature type="domain" description="EAL" evidence="2">
    <location>
        <begin position="515"/>
        <end position="765"/>
    </location>
</feature>
<evidence type="ECO:0000313" key="6">
    <source>
        <dbReference type="Proteomes" id="UP000283469"/>
    </source>
</evidence>
<evidence type="ECO:0000256" key="1">
    <source>
        <dbReference type="SAM" id="Phobius"/>
    </source>
</evidence>
<evidence type="ECO:0000313" key="5">
    <source>
        <dbReference type="EMBL" id="RJG52264.1"/>
    </source>
</evidence>
<dbReference type="SMART" id="SM00052">
    <property type="entry name" value="EAL"/>
    <property type="match status" value="1"/>
</dbReference>
<protein>
    <submittedName>
        <fullName evidence="5">EAL domain-containing protein</fullName>
    </submittedName>
</protein>
<dbReference type="PROSITE" id="PS50885">
    <property type="entry name" value="HAMP"/>
    <property type="match status" value="1"/>
</dbReference>
<evidence type="ECO:0000259" key="3">
    <source>
        <dbReference type="PROSITE" id="PS50885"/>
    </source>
</evidence>
<keyword evidence="1" id="KW-0472">Membrane</keyword>
<dbReference type="InterPro" id="IPR001633">
    <property type="entry name" value="EAL_dom"/>
</dbReference>
<dbReference type="RefSeq" id="WP_119749830.1">
    <property type="nucleotide sequence ID" value="NZ_QVRA01000030.1"/>
</dbReference>
<dbReference type="CDD" id="cd01948">
    <property type="entry name" value="EAL"/>
    <property type="match status" value="1"/>
</dbReference>